<comment type="similarity">
    <text evidence="2">Belongs to the zinc-containing alcohol dehydrogenase family.</text>
</comment>
<evidence type="ECO:0000313" key="8">
    <source>
        <dbReference type="EMBL" id="RKH42207.1"/>
    </source>
</evidence>
<sequence length="346" mass="36767">MAGTMRAMVLHAAGQPLREEHLPLPEPGPEQVLLKVLACAVCRTDLHVVDGELIRPKLPLVPGHEIVATVVTPGERVRGLAPGTRVGVPWLGWSCGQCRFCRSGRENLCDTARFTGYDLDGGFAEYTVADARFCFPLPSSYRDVEAAPLMCAGLIGFRSLRMAGEGPRLGLYGFGAAAHILIQVARHQGRKVYAFTREGDVKGQAFARELGAAWAGGSDLLPPEPLDAAILFAPVGALVPAALRAVDKGGVVVCGGIHMSDIPAFPYSVLWEERVVRSVANLTRMDAVDFLALAPRVPVRTEVQRFPLAAANEALQALREGRVRGAAVLDLTGNGEGAHGSGSPRA</sequence>
<dbReference type="RefSeq" id="WP_120647982.1">
    <property type="nucleotide sequence ID" value="NZ_RAWB01000681.1"/>
</dbReference>
<dbReference type="SUPFAM" id="SSF50129">
    <property type="entry name" value="GroES-like"/>
    <property type="match status" value="1"/>
</dbReference>
<dbReference type="NCBIfam" id="TIGR02822">
    <property type="entry name" value="adh_fam_2"/>
    <property type="match status" value="1"/>
</dbReference>
<dbReference type="InterPro" id="IPR036291">
    <property type="entry name" value="NAD(P)-bd_dom_sf"/>
</dbReference>
<keyword evidence="4" id="KW-0479">Metal-binding</keyword>
<dbReference type="InterPro" id="IPR013154">
    <property type="entry name" value="ADH-like_N"/>
</dbReference>
<comment type="cofactor">
    <cofactor evidence="1">
        <name>Zn(2+)</name>
        <dbReference type="ChEBI" id="CHEBI:29105"/>
    </cofactor>
</comment>
<protein>
    <recommendedName>
        <fullName evidence="3">alcohol dehydrogenase</fullName>
        <ecNumber evidence="3">1.1.1.1</ecNumber>
    </recommendedName>
</protein>
<dbReference type="InterPro" id="IPR014187">
    <property type="entry name" value="ADH_Zn_typ-2"/>
</dbReference>
<gene>
    <name evidence="8" type="ORF">D7V93_38050</name>
</gene>
<organism evidence="8 9">
    <name type="scientific">Corallococcus llansteffanensis</name>
    <dbReference type="NCBI Taxonomy" id="2316731"/>
    <lineage>
        <taxon>Bacteria</taxon>
        <taxon>Pseudomonadati</taxon>
        <taxon>Myxococcota</taxon>
        <taxon>Myxococcia</taxon>
        <taxon>Myxococcales</taxon>
        <taxon>Cystobacterineae</taxon>
        <taxon>Myxococcaceae</taxon>
        <taxon>Corallococcus</taxon>
    </lineage>
</organism>
<dbReference type="AlphaFoldDB" id="A0A3A8NCW4"/>
<dbReference type="Proteomes" id="UP000272888">
    <property type="component" value="Unassembled WGS sequence"/>
</dbReference>
<evidence type="ECO:0000256" key="4">
    <source>
        <dbReference type="ARBA" id="ARBA00022723"/>
    </source>
</evidence>
<dbReference type="InterPro" id="IPR020843">
    <property type="entry name" value="ER"/>
</dbReference>
<dbReference type="PANTHER" id="PTHR42940:SF8">
    <property type="entry name" value="VACUOLAR PROTEIN SORTING-ASSOCIATED PROTEIN 11"/>
    <property type="match status" value="1"/>
</dbReference>
<dbReference type="GO" id="GO:0004022">
    <property type="term" value="F:alcohol dehydrogenase (NAD+) activity"/>
    <property type="evidence" value="ECO:0007669"/>
    <property type="project" value="UniProtKB-EC"/>
</dbReference>
<dbReference type="SUPFAM" id="SSF51735">
    <property type="entry name" value="NAD(P)-binding Rossmann-fold domains"/>
    <property type="match status" value="1"/>
</dbReference>
<dbReference type="InterPro" id="IPR011032">
    <property type="entry name" value="GroES-like_sf"/>
</dbReference>
<dbReference type="EC" id="1.1.1.1" evidence="3"/>
<evidence type="ECO:0000256" key="6">
    <source>
        <dbReference type="ARBA" id="ARBA00023002"/>
    </source>
</evidence>
<dbReference type="Gene3D" id="3.40.50.720">
    <property type="entry name" value="NAD(P)-binding Rossmann-like Domain"/>
    <property type="match status" value="1"/>
</dbReference>
<keyword evidence="5" id="KW-0862">Zinc</keyword>
<dbReference type="PANTHER" id="PTHR42940">
    <property type="entry name" value="ALCOHOL DEHYDROGENASE 1-RELATED"/>
    <property type="match status" value="1"/>
</dbReference>
<evidence type="ECO:0000313" key="9">
    <source>
        <dbReference type="Proteomes" id="UP000272888"/>
    </source>
</evidence>
<dbReference type="GO" id="GO:0046872">
    <property type="term" value="F:metal ion binding"/>
    <property type="evidence" value="ECO:0007669"/>
    <property type="project" value="UniProtKB-KW"/>
</dbReference>
<dbReference type="GO" id="GO:0005737">
    <property type="term" value="C:cytoplasm"/>
    <property type="evidence" value="ECO:0007669"/>
    <property type="project" value="TreeGrafter"/>
</dbReference>
<evidence type="ECO:0000259" key="7">
    <source>
        <dbReference type="SMART" id="SM00829"/>
    </source>
</evidence>
<keyword evidence="6 8" id="KW-0560">Oxidoreductase</keyword>
<keyword evidence="9" id="KW-1185">Reference proteome</keyword>
<comment type="caution">
    <text evidence="8">The sequence shown here is derived from an EMBL/GenBank/DDBJ whole genome shotgun (WGS) entry which is preliminary data.</text>
</comment>
<accession>A0A3A8NCW4</accession>
<feature type="domain" description="Enoyl reductase (ER)" evidence="7">
    <location>
        <begin position="3"/>
        <end position="329"/>
    </location>
</feature>
<proteinExistence type="inferred from homology"/>
<evidence type="ECO:0000256" key="2">
    <source>
        <dbReference type="ARBA" id="ARBA00008072"/>
    </source>
</evidence>
<dbReference type="EMBL" id="RAWB01000681">
    <property type="protein sequence ID" value="RKH42207.1"/>
    <property type="molecule type" value="Genomic_DNA"/>
</dbReference>
<dbReference type="Gene3D" id="3.90.180.10">
    <property type="entry name" value="Medium-chain alcohol dehydrogenases, catalytic domain"/>
    <property type="match status" value="1"/>
</dbReference>
<evidence type="ECO:0000256" key="3">
    <source>
        <dbReference type="ARBA" id="ARBA00013190"/>
    </source>
</evidence>
<evidence type="ECO:0000256" key="1">
    <source>
        <dbReference type="ARBA" id="ARBA00001947"/>
    </source>
</evidence>
<name>A0A3A8NCW4_9BACT</name>
<dbReference type="Pfam" id="PF08240">
    <property type="entry name" value="ADH_N"/>
    <property type="match status" value="1"/>
</dbReference>
<dbReference type="CDD" id="cd08298">
    <property type="entry name" value="CAD2"/>
    <property type="match status" value="1"/>
</dbReference>
<reference evidence="9" key="1">
    <citation type="submission" date="2018-09" db="EMBL/GenBank/DDBJ databases">
        <authorList>
            <person name="Livingstone P.G."/>
            <person name="Whitworth D.E."/>
        </authorList>
    </citation>
    <scope>NUCLEOTIDE SEQUENCE [LARGE SCALE GENOMIC DNA]</scope>
    <source>
        <strain evidence="9">CA051B</strain>
    </source>
</reference>
<dbReference type="SMART" id="SM00829">
    <property type="entry name" value="PKS_ER"/>
    <property type="match status" value="1"/>
</dbReference>
<evidence type="ECO:0000256" key="5">
    <source>
        <dbReference type="ARBA" id="ARBA00022833"/>
    </source>
</evidence>